<organism evidence="1 2">
    <name type="scientific">Phytophthora nicotianae (strain INRA-310)</name>
    <name type="common">Phytophthora parasitica</name>
    <dbReference type="NCBI Taxonomy" id="761204"/>
    <lineage>
        <taxon>Eukaryota</taxon>
        <taxon>Sar</taxon>
        <taxon>Stramenopiles</taxon>
        <taxon>Oomycota</taxon>
        <taxon>Peronosporomycetes</taxon>
        <taxon>Peronosporales</taxon>
        <taxon>Peronosporaceae</taxon>
        <taxon>Phytophthora</taxon>
    </lineage>
</organism>
<dbReference type="RefSeq" id="XP_008897815.1">
    <property type="nucleotide sequence ID" value="XM_008899567.1"/>
</dbReference>
<proteinExistence type="predicted"/>
<dbReference type="PANTHER" id="PTHR46586:SF3">
    <property type="entry name" value="ANKYRIN REPEAT-CONTAINING PROTEIN"/>
    <property type="match status" value="1"/>
</dbReference>
<reference evidence="2" key="1">
    <citation type="submission" date="2011-12" db="EMBL/GenBank/DDBJ databases">
        <authorList>
            <consortium name="The Broad Institute Genome Sequencing Platform"/>
            <person name="Russ C."/>
            <person name="Tyler B."/>
            <person name="Panabieres F."/>
            <person name="Shan W."/>
            <person name="Tripathy S."/>
            <person name="Grunwald N."/>
            <person name="Machado M."/>
            <person name="Young S.K."/>
            <person name="Zeng Q."/>
            <person name="Gargeya S."/>
            <person name="Fitzgerald M."/>
            <person name="Haas B."/>
            <person name="Abouelleil A."/>
            <person name="Alvarado L."/>
            <person name="Arachchi H.M."/>
            <person name="Berlin A."/>
            <person name="Chapman S.B."/>
            <person name="Gearin G."/>
            <person name="Goldberg J."/>
            <person name="Griggs A."/>
            <person name="Gujja S."/>
            <person name="Hansen M."/>
            <person name="Heiman D."/>
            <person name="Howarth C."/>
            <person name="Larimer J."/>
            <person name="Lui A."/>
            <person name="MacDonald P.J.P."/>
            <person name="McCowen C."/>
            <person name="Montmayeur A."/>
            <person name="Murphy C."/>
            <person name="Neiman D."/>
            <person name="Pearson M."/>
            <person name="Priest M."/>
            <person name="Roberts A."/>
            <person name="Saif S."/>
            <person name="Shea T."/>
            <person name="Sisk P."/>
            <person name="Stolte C."/>
            <person name="Sykes S."/>
            <person name="Wortman J."/>
            <person name="Nusbaum C."/>
            <person name="Birren B."/>
        </authorList>
    </citation>
    <scope>NUCLEOTIDE SEQUENCE [LARGE SCALE GENOMIC DNA]</scope>
    <source>
        <strain evidence="2">INRA-310</strain>
    </source>
</reference>
<accession>W2QUQ0</accession>
<evidence type="ECO:0000313" key="2">
    <source>
        <dbReference type="Proteomes" id="UP000018817"/>
    </source>
</evidence>
<dbReference type="Gene3D" id="1.25.40.20">
    <property type="entry name" value="Ankyrin repeat-containing domain"/>
    <property type="match status" value="1"/>
</dbReference>
<dbReference type="SUPFAM" id="SSF140860">
    <property type="entry name" value="Pseudo ankyrin repeat-like"/>
    <property type="match status" value="1"/>
</dbReference>
<name>W2QUQ0_PHYN3</name>
<gene>
    <name evidence="1" type="ORF">PPTG_05835</name>
</gene>
<evidence type="ECO:0000313" key="1">
    <source>
        <dbReference type="EMBL" id="ETN16681.1"/>
    </source>
</evidence>
<dbReference type="PANTHER" id="PTHR46586">
    <property type="entry name" value="ANKYRIN REPEAT-CONTAINING PROTEIN"/>
    <property type="match status" value="1"/>
</dbReference>
<sequence>MEFPLLLRVKLARSPKFEPLPHVLQIVNDLLLPRTLDGAIYNDLHRLAKDYEAVLPCTVGAMDGAAAKGRLDILQRLQNTRSEGCSSAAFVGAAAHAHLEVLWWLNEFYARLARPQDMVRAAAENGHVRVRRLQRAAPRAPCLPTLSSTHTTNAMDGAAALGKLDLLKRLHSNIPEDCSNAAFVNAAANRHLNVLEWLYEFYLQRANPAEEIIRAAECGYMDIVRFLNRNSGAAFAPTVLYEESSVGSSRE</sequence>
<reference evidence="1 2" key="2">
    <citation type="submission" date="2013-11" db="EMBL/GenBank/DDBJ databases">
        <title>The Genome Sequence of Phytophthora parasitica INRA-310.</title>
        <authorList>
            <consortium name="The Broad Institute Genomics Platform"/>
            <person name="Russ C."/>
            <person name="Tyler B."/>
            <person name="Panabieres F."/>
            <person name="Shan W."/>
            <person name="Tripathy S."/>
            <person name="Grunwald N."/>
            <person name="Machado M."/>
            <person name="Johnson C.S."/>
            <person name="Arredondo F."/>
            <person name="Hong C."/>
            <person name="Coffey M."/>
            <person name="Young S.K."/>
            <person name="Zeng Q."/>
            <person name="Gargeya S."/>
            <person name="Fitzgerald M."/>
            <person name="Abouelleil A."/>
            <person name="Alvarado L."/>
            <person name="Chapman S.B."/>
            <person name="Gainer-Dewar J."/>
            <person name="Goldberg J."/>
            <person name="Griggs A."/>
            <person name="Gujja S."/>
            <person name="Hansen M."/>
            <person name="Howarth C."/>
            <person name="Imamovic A."/>
            <person name="Ireland A."/>
            <person name="Larimer J."/>
            <person name="McCowan C."/>
            <person name="Murphy C."/>
            <person name="Pearson M."/>
            <person name="Poon T.W."/>
            <person name="Priest M."/>
            <person name="Roberts A."/>
            <person name="Saif S."/>
            <person name="Shea T."/>
            <person name="Sykes S."/>
            <person name="Wortman J."/>
            <person name="Nusbaum C."/>
            <person name="Birren B."/>
        </authorList>
    </citation>
    <scope>NUCLEOTIDE SEQUENCE [LARGE SCALE GENOMIC DNA]</scope>
    <source>
        <strain evidence="1 2">INRA-310</strain>
    </source>
</reference>
<dbReference type="AlphaFoldDB" id="W2QUQ0"/>
<dbReference type="GeneID" id="20175856"/>
<dbReference type="VEuPathDB" id="FungiDB:PPTG_05835"/>
<dbReference type="InterPro" id="IPR052050">
    <property type="entry name" value="SecEffector_AnkRepeat"/>
</dbReference>
<dbReference type="InterPro" id="IPR036770">
    <property type="entry name" value="Ankyrin_rpt-contain_sf"/>
</dbReference>
<dbReference type="Proteomes" id="UP000018817">
    <property type="component" value="Unassembled WGS sequence"/>
</dbReference>
<dbReference type="OrthoDB" id="94804at2759"/>
<dbReference type="EMBL" id="KI669568">
    <property type="protein sequence ID" value="ETN16681.1"/>
    <property type="molecule type" value="Genomic_DNA"/>
</dbReference>
<protein>
    <submittedName>
        <fullName evidence="1">Uncharacterized protein</fullName>
    </submittedName>
</protein>